<dbReference type="InterPro" id="IPR001650">
    <property type="entry name" value="Helicase_C-like"/>
</dbReference>
<feature type="compositionally biased region" description="Basic residues" evidence="6">
    <location>
        <begin position="150"/>
        <end position="159"/>
    </location>
</feature>
<evidence type="ECO:0000259" key="7">
    <source>
        <dbReference type="PROSITE" id="PS51194"/>
    </source>
</evidence>
<keyword evidence="2" id="KW-0547">Nucleotide-binding</keyword>
<dbReference type="PANTHER" id="PTHR45685:SF1">
    <property type="entry name" value="HELICASE SRCAP"/>
    <property type="match status" value="1"/>
</dbReference>
<evidence type="ECO:0000256" key="1">
    <source>
        <dbReference type="ARBA" id="ARBA00004123"/>
    </source>
</evidence>
<dbReference type="GO" id="GO:0016887">
    <property type="term" value="F:ATP hydrolysis activity"/>
    <property type="evidence" value="ECO:0007669"/>
    <property type="project" value="TreeGrafter"/>
</dbReference>
<dbReference type="InterPro" id="IPR027417">
    <property type="entry name" value="P-loop_NTPase"/>
</dbReference>
<feature type="domain" description="Helicase C-terminal" evidence="7">
    <location>
        <begin position="1"/>
        <end position="145"/>
    </location>
</feature>
<keyword evidence="4" id="KW-0347">Helicase</keyword>
<dbReference type="SMART" id="SM00490">
    <property type="entry name" value="HELICc"/>
    <property type="match status" value="1"/>
</dbReference>
<dbReference type="InterPro" id="IPR050520">
    <property type="entry name" value="INO80/SWR1_helicase"/>
</dbReference>
<feature type="compositionally biased region" description="Low complexity" evidence="6">
    <location>
        <begin position="161"/>
        <end position="174"/>
    </location>
</feature>
<reference evidence="8" key="1">
    <citation type="journal article" date="2020" name="J. Eukaryot. Microbiol.">
        <title>De novo Sequencing, Assembly and Annotation of the Transcriptome for the Free-Living Testate Amoeba Arcella intermedia.</title>
        <authorList>
            <person name="Ribeiro G.M."/>
            <person name="Porfirio-Sousa A.L."/>
            <person name="Maurer-Alcala X.X."/>
            <person name="Katz L.A."/>
            <person name="Lahr D.J.G."/>
        </authorList>
    </citation>
    <scope>NUCLEOTIDE SEQUENCE</scope>
</reference>
<dbReference type="InterPro" id="IPR049730">
    <property type="entry name" value="SNF2/RAD54-like_C"/>
</dbReference>
<proteinExistence type="predicted"/>
<dbReference type="EMBL" id="GIBP01006931">
    <property type="protein sequence ID" value="NDV35900.1"/>
    <property type="molecule type" value="Transcribed_RNA"/>
</dbReference>
<evidence type="ECO:0000256" key="6">
    <source>
        <dbReference type="SAM" id="MobiDB-lite"/>
    </source>
</evidence>
<accession>A0A6B2LGF8</accession>
<comment type="subcellular location">
    <subcellularLocation>
        <location evidence="1">Nucleus</location>
    </subcellularLocation>
</comment>
<dbReference type="GO" id="GO:0000812">
    <property type="term" value="C:Swr1 complex"/>
    <property type="evidence" value="ECO:0007669"/>
    <property type="project" value="TreeGrafter"/>
</dbReference>
<dbReference type="CDD" id="cd18793">
    <property type="entry name" value="SF2_C_SNF"/>
    <property type="match status" value="1"/>
</dbReference>
<protein>
    <recommendedName>
        <fullName evidence="7">Helicase C-terminal domain-containing protein</fullName>
    </recommendedName>
</protein>
<evidence type="ECO:0000313" key="8">
    <source>
        <dbReference type="EMBL" id="NDV35900.1"/>
    </source>
</evidence>
<dbReference type="GO" id="GO:0042393">
    <property type="term" value="F:histone binding"/>
    <property type="evidence" value="ECO:0007669"/>
    <property type="project" value="TreeGrafter"/>
</dbReference>
<dbReference type="Gene3D" id="3.40.50.300">
    <property type="entry name" value="P-loop containing nucleotide triphosphate hydrolases"/>
    <property type="match status" value="1"/>
</dbReference>
<evidence type="ECO:0000256" key="2">
    <source>
        <dbReference type="ARBA" id="ARBA00022741"/>
    </source>
</evidence>
<feature type="compositionally biased region" description="Basic residues" evidence="6">
    <location>
        <begin position="225"/>
        <end position="236"/>
    </location>
</feature>
<feature type="region of interest" description="Disordered" evidence="6">
    <location>
        <begin position="148"/>
        <end position="236"/>
    </location>
</feature>
<dbReference type="GO" id="GO:0006338">
    <property type="term" value="P:chromatin remodeling"/>
    <property type="evidence" value="ECO:0007669"/>
    <property type="project" value="TreeGrafter"/>
</dbReference>
<evidence type="ECO:0000256" key="3">
    <source>
        <dbReference type="ARBA" id="ARBA00022801"/>
    </source>
</evidence>
<dbReference type="PANTHER" id="PTHR45685">
    <property type="entry name" value="HELICASE SRCAP-RELATED"/>
    <property type="match status" value="1"/>
</dbReference>
<dbReference type="PROSITE" id="PS51194">
    <property type="entry name" value="HELICASE_CTER"/>
    <property type="match status" value="1"/>
</dbReference>
<evidence type="ECO:0000256" key="4">
    <source>
        <dbReference type="ARBA" id="ARBA00022806"/>
    </source>
</evidence>
<dbReference type="GO" id="GO:0004386">
    <property type="term" value="F:helicase activity"/>
    <property type="evidence" value="ECO:0007669"/>
    <property type="project" value="UniProtKB-KW"/>
</dbReference>
<name>A0A6B2LGF8_9EUKA</name>
<dbReference type="Pfam" id="PF00271">
    <property type="entry name" value="Helicase_C"/>
    <property type="match status" value="1"/>
</dbReference>
<organism evidence="8">
    <name type="scientific">Arcella intermedia</name>
    <dbReference type="NCBI Taxonomy" id="1963864"/>
    <lineage>
        <taxon>Eukaryota</taxon>
        <taxon>Amoebozoa</taxon>
        <taxon>Tubulinea</taxon>
        <taxon>Elardia</taxon>
        <taxon>Arcellinida</taxon>
        <taxon>Sphaerothecina</taxon>
        <taxon>Arcellidae</taxon>
        <taxon>Arcella</taxon>
    </lineage>
</organism>
<dbReference type="GO" id="GO:0005524">
    <property type="term" value="F:ATP binding"/>
    <property type="evidence" value="ECO:0007669"/>
    <property type="project" value="UniProtKB-KW"/>
</dbReference>
<evidence type="ECO:0000256" key="5">
    <source>
        <dbReference type="ARBA" id="ARBA00022840"/>
    </source>
</evidence>
<dbReference type="GO" id="GO:0003677">
    <property type="term" value="F:DNA binding"/>
    <property type="evidence" value="ECO:0007669"/>
    <property type="project" value="UniProtKB-KW"/>
</dbReference>
<dbReference type="AlphaFoldDB" id="A0A6B2LGF8"/>
<keyword evidence="3" id="KW-0378">Hydrolase</keyword>
<dbReference type="SUPFAM" id="SSF52540">
    <property type="entry name" value="P-loop containing nucleoside triphosphate hydrolases"/>
    <property type="match status" value="1"/>
</dbReference>
<keyword evidence="5" id="KW-0067">ATP-binding</keyword>
<sequence length="236" mass="26838">MTKVLDILEIFLDSKGFNYLRLDGSTQVAARQPLIDEFNRNMDIFIFLLTTTAGGVGINLTSADTVIFYDISFNPQVDRQAEDRCHRLGQTKQVQVYKLVVEDSCEEAIFAMAEEKKQLNDIILQEGDYKNSSAEDTNVAQFLGNMFVHTTRKPKKKVQNTKGAQKPKTPPQKATKPKPKPTNTKPTNKRPPSDPEKSTPPKRTQPKRNPKKEEKQQDEEIQQPPKRKSSKRQPPT</sequence>